<dbReference type="EMBL" id="JARKIF010000017">
    <property type="protein sequence ID" value="KAJ7620452.1"/>
    <property type="molecule type" value="Genomic_DNA"/>
</dbReference>
<organism evidence="3 4">
    <name type="scientific">Roridomyces roridus</name>
    <dbReference type="NCBI Taxonomy" id="1738132"/>
    <lineage>
        <taxon>Eukaryota</taxon>
        <taxon>Fungi</taxon>
        <taxon>Dikarya</taxon>
        <taxon>Basidiomycota</taxon>
        <taxon>Agaricomycotina</taxon>
        <taxon>Agaricomycetes</taxon>
        <taxon>Agaricomycetidae</taxon>
        <taxon>Agaricales</taxon>
        <taxon>Marasmiineae</taxon>
        <taxon>Mycenaceae</taxon>
        <taxon>Roridomyces</taxon>
    </lineage>
</organism>
<feature type="compositionally biased region" description="Low complexity" evidence="1">
    <location>
        <begin position="292"/>
        <end position="309"/>
    </location>
</feature>
<dbReference type="Proteomes" id="UP001221142">
    <property type="component" value="Unassembled WGS sequence"/>
</dbReference>
<accession>A0AAD7BH48</accession>
<dbReference type="Pfam" id="PF18758">
    <property type="entry name" value="KDZ"/>
    <property type="match status" value="1"/>
</dbReference>
<comment type="caution">
    <text evidence="3">The sequence shown here is derived from an EMBL/GenBank/DDBJ whole genome shotgun (WGS) entry which is preliminary data.</text>
</comment>
<name>A0AAD7BH48_9AGAR</name>
<feature type="compositionally biased region" description="Basic and acidic residues" evidence="1">
    <location>
        <begin position="430"/>
        <end position="444"/>
    </location>
</feature>
<reference evidence="3" key="1">
    <citation type="submission" date="2023-03" db="EMBL/GenBank/DDBJ databases">
        <title>Massive genome expansion in bonnet fungi (Mycena s.s.) driven by repeated elements and novel gene families across ecological guilds.</title>
        <authorList>
            <consortium name="Lawrence Berkeley National Laboratory"/>
            <person name="Harder C.B."/>
            <person name="Miyauchi S."/>
            <person name="Viragh M."/>
            <person name="Kuo A."/>
            <person name="Thoen E."/>
            <person name="Andreopoulos B."/>
            <person name="Lu D."/>
            <person name="Skrede I."/>
            <person name="Drula E."/>
            <person name="Henrissat B."/>
            <person name="Morin E."/>
            <person name="Kohler A."/>
            <person name="Barry K."/>
            <person name="LaButti K."/>
            <person name="Morin E."/>
            <person name="Salamov A."/>
            <person name="Lipzen A."/>
            <person name="Mereny Z."/>
            <person name="Hegedus B."/>
            <person name="Baldrian P."/>
            <person name="Stursova M."/>
            <person name="Weitz H."/>
            <person name="Taylor A."/>
            <person name="Grigoriev I.V."/>
            <person name="Nagy L.G."/>
            <person name="Martin F."/>
            <person name="Kauserud H."/>
        </authorList>
    </citation>
    <scope>NUCLEOTIDE SEQUENCE</scope>
    <source>
        <strain evidence="3">9284</strain>
    </source>
</reference>
<feature type="compositionally biased region" description="Basic and acidic residues" evidence="1">
    <location>
        <begin position="349"/>
        <end position="359"/>
    </location>
</feature>
<dbReference type="AlphaFoldDB" id="A0AAD7BH48"/>
<protein>
    <recommendedName>
        <fullName evidence="2">CxC1-like cysteine cluster associated with KDZ transposases domain-containing protein</fullName>
    </recommendedName>
</protein>
<feature type="compositionally biased region" description="Low complexity" evidence="1">
    <location>
        <begin position="318"/>
        <end position="336"/>
    </location>
</feature>
<dbReference type="PANTHER" id="PTHR33096:SF1">
    <property type="entry name" value="CXC1-LIKE CYSTEINE CLUSTER ASSOCIATED WITH KDZ TRANSPOSASES DOMAIN-CONTAINING PROTEIN"/>
    <property type="match status" value="1"/>
</dbReference>
<evidence type="ECO:0000313" key="4">
    <source>
        <dbReference type="Proteomes" id="UP001221142"/>
    </source>
</evidence>
<feature type="region of interest" description="Disordered" evidence="1">
    <location>
        <begin position="57"/>
        <end position="86"/>
    </location>
</feature>
<dbReference type="PANTHER" id="PTHR33096">
    <property type="entry name" value="CXC2 DOMAIN-CONTAINING PROTEIN"/>
    <property type="match status" value="1"/>
</dbReference>
<evidence type="ECO:0000256" key="1">
    <source>
        <dbReference type="SAM" id="MobiDB-lite"/>
    </source>
</evidence>
<feature type="compositionally biased region" description="Basic and acidic residues" evidence="1">
    <location>
        <begin position="1"/>
        <end position="11"/>
    </location>
</feature>
<dbReference type="InterPro" id="IPR040521">
    <property type="entry name" value="KDZ"/>
</dbReference>
<evidence type="ECO:0000259" key="2">
    <source>
        <dbReference type="Pfam" id="PF18802"/>
    </source>
</evidence>
<sequence length="1083" mass="122549">MGRLTAKDIEAVKASSSKATAPPKLFPVKTPANLLKKKNANEPEPLVFYANGQTLSQRLQKPPQGQVGWRDARRQGGPQSSPTKRQYADVALASEDNYVTADYIPGQPAAQTSRAVKKSNQWHRWTHEVIAALVPVFVDLMHQTKSLRDTAELRLQHSDCACAKCALYVAVVRLNAIEHQRVDVCKCSPAPATLLRAGLFPCSPVHPSLAVDINVLDFAMTLFVNMTPNNTAFSNTLEAFLRGRGYKLTTKANDTLRIRFGNALEWYTSLQHATHAAVDATLKLVRETVIGPSIASPTSPSTTPAGSRPCTPPPPSPSGSDSDSSRSAPATPTAARPVPPAPSGRKRRAPDWEHEHESKANPFPDPPPRTRPSDYLISRCPTCFGGLVHDPTAACDIHVCADACFTQKRRRGGPRDPPRTHPNTVFVPEHTTDEMGAHVEDVRPVRGQTKKRARPSEEEDHYEHQDLRVPRTELDDCRDSFIAADEKREKASTKFFEDTGVMGLLCRHDRVLWLVNMRSSSEKQYFVLVLLETLFQHLPLNIRIGILYDIACQLHRSCVKYKFMERYMDRMIFAVSVFHAFGHRWPCQLIYHPMKCCGFGHTNGEGCERFWHSISKLIAYLRVTGYHVRLYTIDSQIQHADKMSLGCMGSWILRRTEHCENKMREARADLVACGVPVAQLRVQWADQVKVQTQPLKSQSKNAAKQAVDTIIAARAKQQQLWQRWKALSETQVNEDADAEAHDYATTHVQDALKAWETQAAKTKQLERTLGVNDSTILKKLKFTDYYTARMNARAVKDRLRARLRDRKFEMDPIERSVRRTRTENQRNEHAGAAIKRREPNISRLVQTYNKLCEQIQSLISKKKAPPHSVAPLPVPSKGIYQLDVDDVIWQDLGLDEEESRPPLWLSDEKVRTGIRAMLMVDCCNEESARLTREHAHLFVWFQNEWKTIQMAIAQSEGTYSFCSGEECAQSDLGAVRYQMERRREELLQLCVLWRKSLDRIPLPTEQQWGPTDDEFLVCEIAEATAAWGDGEQVMESEDEDLSDERLFSTSLRRWNGLTTTERGTKWTRCLGMTMPNCNSKSSF</sequence>
<proteinExistence type="predicted"/>
<feature type="region of interest" description="Disordered" evidence="1">
    <location>
        <begin position="1"/>
        <end position="27"/>
    </location>
</feature>
<gene>
    <name evidence="3" type="ORF">FB45DRAFT_754827</name>
</gene>
<dbReference type="Pfam" id="PF18802">
    <property type="entry name" value="CxC1"/>
    <property type="match status" value="1"/>
</dbReference>
<feature type="region of interest" description="Disordered" evidence="1">
    <location>
        <begin position="292"/>
        <end position="370"/>
    </location>
</feature>
<keyword evidence="4" id="KW-1185">Reference proteome</keyword>
<dbReference type="InterPro" id="IPR041320">
    <property type="entry name" value="CxC1"/>
</dbReference>
<feature type="domain" description="CxC1-like cysteine cluster associated with KDZ transposases" evidence="2">
    <location>
        <begin position="156"/>
        <end position="244"/>
    </location>
</feature>
<evidence type="ECO:0000313" key="3">
    <source>
        <dbReference type="EMBL" id="KAJ7620452.1"/>
    </source>
</evidence>
<feature type="region of interest" description="Disordered" evidence="1">
    <location>
        <begin position="408"/>
        <end position="465"/>
    </location>
</feature>